<dbReference type="GO" id="GO:0060575">
    <property type="term" value="P:intestinal epithelial cell differentiation"/>
    <property type="evidence" value="ECO:0007669"/>
    <property type="project" value="Ensembl"/>
</dbReference>
<reference evidence="7" key="3">
    <citation type="submission" date="2025-09" db="UniProtKB">
        <authorList>
            <consortium name="Ensembl"/>
        </authorList>
    </citation>
    <scope>IDENTIFICATION</scope>
    <source>
        <strain evidence="7">broiler</strain>
    </source>
</reference>
<reference evidence="7" key="2">
    <citation type="submission" date="2025-08" db="UniProtKB">
        <authorList>
            <consortium name="Ensembl"/>
        </authorList>
    </citation>
    <scope>IDENTIFICATION</scope>
    <source>
        <strain evidence="7">broiler</strain>
    </source>
</reference>
<dbReference type="GlyGen" id="A0A8V0XHK1">
    <property type="glycosylation" value="1 site"/>
</dbReference>
<comment type="similarity">
    <text evidence="2">Belongs to the Caudal homeobox family.</text>
</comment>
<feature type="compositionally biased region" description="Basic residues" evidence="5">
    <location>
        <begin position="105"/>
        <end position="118"/>
    </location>
</feature>
<dbReference type="GO" id="GO:0000977">
    <property type="term" value="F:RNA polymerase II transcription regulatory region sequence-specific DNA binding"/>
    <property type="evidence" value="ECO:0000318"/>
    <property type="project" value="GO_Central"/>
</dbReference>
<dbReference type="GO" id="GO:0045944">
    <property type="term" value="P:positive regulation of transcription by RNA polymerase II"/>
    <property type="evidence" value="ECO:0007669"/>
    <property type="project" value="Ensembl"/>
</dbReference>
<keyword evidence="3 4" id="KW-0539">Nucleus</keyword>
<dbReference type="PANTHER" id="PTHR24332">
    <property type="entry name" value="HOMEOBOX PROTEIN CDX"/>
    <property type="match status" value="1"/>
</dbReference>
<dbReference type="GO" id="GO:0008327">
    <property type="term" value="F:methyl-CpG binding"/>
    <property type="evidence" value="ECO:0007669"/>
    <property type="project" value="Ensembl"/>
</dbReference>
<evidence type="ECO:0000256" key="5">
    <source>
        <dbReference type="SAM" id="MobiDB-lite"/>
    </source>
</evidence>
<evidence type="ECO:0000256" key="1">
    <source>
        <dbReference type="ARBA" id="ARBA00004123"/>
    </source>
</evidence>
<dbReference type="PROSITE" id="PS50071">
    <property type="entry name" value="HOMEOBOX_2"/>
    <property type="match status" value="1"/>
</dbReference>
<feature type="domain" description="Homeobox" evidence="6">
    <location>
        <begin position="176"/>
        <end position="222"/>
    </location>
</feature>
<sequence>MYVSYLLDKDGPMYPGPVRHSGGLNLAAQNFVGAAQYADYGGYHVNLDGAQSPGPAWPAPYAAPLRDDWGAYGQGAPPPAAAAAVHGLNGGSPAAAMAYSPADFHHHHHHHPHAHHHAGPAPHCSAGGMQPLGAAPAAAAASAAPEPLSPGGQRRGLCEWVRKPAQAPLGSQVKTRTKDKYRVVYTDHQRLELEKEFHYSRYITIRRKAELASSLGLSERQVCGENLVPEPSGEGEEDQQEEAAAGAARRRGAAQPHRPSASRPRGRTATRRAGPRRPAVTAAPAERRDCTDRGGTAGPGRGRRGPAATAGAAPMHCSAVCTDVQ</sequence>
<reference evidence="7" key="1">
    <citation type="submission" date="2020-11" db="EMBL/GenBank/DDBJ databases">
        <title>Gallus gallus (Chicken) genome, bGalGal1, GRCg7b, maternal haplotype autosomes + Z &amp; W.</title>
        <authorList>
            <person name="Warren W."/>
            <person name="Formenti G."/>
            <person name="Fedrigo O."/>
            <person name="Haase B."/>
            <person name="Mountcastle J."/>
            <person name="Balacco J."/>
            <person name="Tracey A."/>
            <person name="Schneider V."/>
            <person name="Okimoto R."/>
            <person name="Cheng H."/>
            <person name="Hawken R."/>
            <person name="Howe K."/>
            <person name="Jarvis E.D."/>
        </authorList>
    </citation>
    <scope>NUCLEOTIDE SEQUENCE [LARGE SCALE GENOMIC DNA]</scope>
    <source>
        <strain evidence="7">Broiler</strain>
    </source>
</reference>
<evidence type="ECO:0000256" key="3">
    <source>
        <dbReference type="PROSITE-ProRule" id="PRU00108"/>
    </source>
</evidence>
<dbReference type="GeneTree" id="ENSGT00940000161261"/>
<comment type="subcellular location">
    <subcellularLocation>
        <location evidence="1 3 4">Nucleus</location>
    </subcellularLocation>
</comment>
<protein>
    <submittedName>
        <fullName evidence="7">Caudal type homeobox 2</fullName>
    </submittedName>
</protein>
<dbReference type="InterPro" id="IPR001356">
    <property type="entry name" value="HD"/>
</dbReference>
<keyword evidence="3 4" id="KW-0238">DNA-binding</keyword>
<dbReference type="GO" id="GO:0030154">
    <property type="term" value="P:cell differentiation"/>
    <property type="evidence" value="ECO:0000318"/>
    <property type="project" value="GO_Central"/>
</dbReference>
<dbReference type="GO" id="GO:0003700">
    <property type="term" value="F:DNA-binding transcription factor activity"/>
    <property type="evidence" value="ECO:0000318"/>
    <property type="project" value="GO_Central"/>
</dbReference>
<dbReference type="PANTHER" id="PTHR24332:SF27">
    <property type="entry name" value="HOMEOBOX PROTEIN CDX-2"/>
    <property type="match status" value="1"/>
</dbReference>
<dbReference type="GO" id="GO:0001227">
    <property type="term" value="F:DNA-binding transcription repressor activity, RNA polymerase II-specific"/>
    <property type="evidence" value="ECO:0007669"/>
    <property type="project" value="Ensembl"/>
</dbReference>
<feature type="compositionally biased region" description="Low complexity" evidence="5">
    <location>
        <begin position="305"/>
        <end position="314"/>
    </location>
</feature>
<dbReference type="GO" id="GO:0017053">
    <property type="term" value="C:transcription repressor complex"/>
    <property type="evidence" value="ECO:0007669"/>
    <property type="project" value="Ensembl"/>
</dbReference>
<organism evidence="7 8">
    <name type="scientific">Gallus gallus</name>
    <name type="common">Chicken</name>
    <dbReference type="NCBI Taxonomy" id="9031"/>
    <lineage>
        <taxon>Eukaryota</taxon>
        <taxon>Metazoa</taxon>
        <taxon>Chordata</taxon>
        <taxon>Craniata</taxon>
        <taxon>Vertebrata</taxon>
        <taxon>Euteleostomi</taxon>
        <taxon>Archelosauria</taxon>
        <taxon>Archosauria</taxon>
        <taxon>Dinosauria</taxon>
        <taxon>Saurischia</taxon>
        <taxon>Theropoda</taxon>
        <taxon>Coelurosauria</taxon>
        <taxon>Aves</taxon>
        <taxon>Neognathae</taxon>
        <taxon>Galloanserae</taxon>
        <taxon>Galliformes</taxon>
        <taxon>Phasianidae</taxon>
        <taxon>Phasianinae</taxon>
        <taxon>Gallus</taxon>
    </lineage>
</organism>
<evidence type="ECO:0000256" key="4">
    <source>
        <dbReference type="RuleBase" id="RU000682"/>
    </source>
</evidence>
<dbReference type="SUPFAM" id="SSF46689">
    <property type="entry name" value="Homeodomain-like"/>
    <property type="match status" value="1"/>
</dbReference>
<feature type="region of interest" description="Disordered" evidence="5">
    <location>
        <begin position="104"/>
        <end position="155"/>
    </location>
</feature>
<dbReference type="GO" id="GO:0009948">
    <property type="term" value="P:anterior/posterior axis specification"/>
    <property type="evidence" value="ECO:0000318"/>
    <property type="project" value="GO_Central"/>
</dbReference>
<dbReference type="GO" id="GO:0008333">
    <property type="term" value="P:endosome to lysosome transport"/>
    <property type="evidence" value="ECO:0007669"/>
    <property type="project" value="Ensembl"/>
</dbReference>
<dbReference type="InterPro" id="IPR047152">
    <property type="entry name" value="Caudal_homeobox"/>
</dbReference>
<dbReference type="AlphaFoldDB" id="A0A8V0XHK1"/>
<feature type="region of interest" description="Disordered" evidence="5">
    <location>
        <begin position="225"/>
        <end position="325"/>
    </location>
</feature>
<dbReference type="GO" id="GO:0035019">
    <property type="term" value="P:somatic stem cell population maintenance"/>
    <property type="evidence" value="ECO:0007669"/>
    <property type="project" value="Ensembl"/>
</dbReference>
<dbReference type="GO" id="GO:0009880">
    <property type="term" value="P:embryonic pattern specification"/>
    <property type="evidence" value="ECO:0000318"/>
    <property type="project" value="GO_Central"/>
</dbReference>
<evidence type="ECO:0000313" key="7">
    <source>
        <dbReference type="Ensembl" id="ENSGALP00010006180.1"/>
    </source>
</evidence>
<dbReference type="GO" id="GO:0000794">
    <property type="term" value="C:condensed nuclear chromosome"/>
    <property type="evidence" value="ECO:0007669"/>
    <property type="project" value="Ensembl"/>
</dbReference>
<dbReference type="InterPro" id="IPR006820">
    <property type="entry name" value="Caudal_activation_dom"/>
</dbReference>
<dbReference type="OrthoDB" id="6159439at2759"/>
<dbReference type="InterPro" id="IPR009057">
    <property type="entry name" value="Homeodomain-like_sf"/>
</dbReference>
<dbReference type="SMART" id="SM00389">
    <property type="entry name" value="HOX"/>
    <property type="match status" value="1"/>
</dbReference>
<feature type="DNA-binding region" description="Homeobox" evidence="3">
    <location>
        <begin position="178"/>
        <end position="223"/>
    </location>
</feature>
<keyword evidence="3 4" id="KW-0371">Homeobox</keyword>
<dbReference type="GO" id="GO:0001568">
    <property type="term" value="P:blood vessel development"/>
    <property type="evidence" value="ECO:0007669"/>
    <property type="project" value="Ensembl"/>
</dbReference>
<dbReference type="GO" id="GO:0014807">
    <property type="term" value="P:regulation of somitogenesis"/>
    <property type="evidence" value="ECO:0007669"/>
    <property type="project" value="Ensembl"/>
</dbReference>
<dbReference type="Pfam" id="PF00046">
    <property type="entry name" value="Homeodomain"/>
    <property type="match status" value="1"/>
</dbReference>
<evidence type="ECO:0000256" key="2">
    <source>
        <dbReference type="ARBA" id="ARBA00010341"/>
    </source>
</evidence>
<dbReference type="Pfam" id="PF04731">
    <property type="entry name" value="Caudal_act"/>
    <property type="match status" value="1"/>
</dbReference>
<dbReference type="GO" id="GO:0005634">
    <property type="term" value="C:nucleus"/>
    <property type="evidence" value="ECO:0000318"/>
    <property type="project" value="GO_Central"/>
</dbReference>
<name>A0A8V0XHK1_CHICK</name>
<dbReference type="GO" id="GO:0006357">
    <property type="term" value="P:regulation of transcription by RNA polymerase II"/>
    <property type="evidence" value="ECO:0000318"/>
    <property type="project" value="GO_Central"/>
</dbReference>
<dbReference type="Proteomes" id="UP000000539">
    <property type="component" value="Chromosome 1"/>
</dbReference>
<dbReference type="GO" id="GO:0048565">
    <property type="term" value="P:digestive tract development"/>
    <property type="evidence" value="ECO:0000318"/>
    <property type="project" value="GO_Central"/>
</dbReference>
<accession>A0A8V0XHK1</accession>
<dbReference type="GO" id="GO:0048863">
    <property type="term" value="P:stem cell differentiation"/>
    <property type="evidence" value="ECO:0007669"/>
    <property type="project" value="Ensembl"/>
</dbReference>
<dbReference type="GO" id="GO:0000978">
    <property type="term" value="F:RNA polymerase II cis-regulatory region sequence-specific DNA binding"/>
    <property type="evidence" value="ECO:0007669"/>
    <property type="project" value="Ensembl"/>
</dbReference>
<proteinExistence type="inferred from homology"/>
<feature type="compositionally biased region" description="Low complexity" evidence="5">
    <location>
        <begin position="119"/>
        <end position="152"/>
    </location>
</feature>
<dbReference type="GO" id="GO:0005654">
    <property type="term" value="C:nucleoplasm"/>
    <property type="evidence" value="ECO:0007669"/>
    <property type="project" value="Ensembl"/>
</dbReference>
<dbReference type="GO" id="GO:0045197">
    <property type="term" value="P:establishment or maintenance of epithelial cell apical/basal polarity"/>
    <property type="evidence" value="ECO:0007669"/>
    <property type="project" value="Ensembl"/>
</dbReference>
<keyword evidence="8" id="KW-1185">Reference proteome</keyword>
<feature type="compositionally biased region" description="Basic residues" evidence="5">
    <location>
        <begin position="264"/>
        <end position="275"/>
    </location>
</feature>
<gene>
    <name evidence="7" type="primary">CDX2</name>
</gene>
<dbReference type="CDD" id="cd00086">
    <property type="entry name" value="homeodomain"/>
    <property type="match status" value="1"/>
</dbReference>
<dbReference type="Ensembl" id="ENSGALT00010010672.1">
    <property type="protein sequence ID" value="ENSGALP00010006180.1"/>
    <property type="gene ID" value="ENSGALG00010004589.1"/>
</dbReference>
<evidence type="ECO:0000313" key="8">
    <source>
        <dbReference type="Proteomes" id="UP000000539"/>
    </source>
</evidence>
<evidence type="ECO:0000259" key="6">
    <source>
        <dbReference type="PROSITE" id="PS50071"/>
    </source>
</evidence>
<dbReference type="Gene3D" id="1.10.10.60">
    <property type="entry name" value="Homeodomain-like"/>
    <property type="match status" value="1"/>
</dbReference>
<dbReference type="GO" id="GO:0045597">
    <property type="term" value="P:positive regulation of cell differentiation"/>
    <property type="evidence" value="ECO:0007669"/>
    <property type="project" value="Ensembl"/>
</dbReference>